<protein>
    <submittedName>
        <fullName evidence="2">(Mediterranean fruit fly) hypothetical protein</fullName>
    </submittedName>
</protein>
<accession>A0A811UI15</accession>
<dbReference type="AlphaFoldDB" id="A0A811UI15"/>
<keyword evidence="1" id="KW-0472">Membrane</keyword>
<feature type="transmembrane region" description="Helical" evidence="1">
    <location>
        <begin position="111"/>
        <end position="129"/>
    </location>
</feature>
<proteinExistence type="predicted"/>
<name>A0A811UI15_CERCA</name>
<dbReference type="EMBL" id="CAJHJT010000012">
    <property type="protein sequence ID" value="CAD6997275.1"/>
    <property type="molecule type" value="Genomic_DNA"/>
</dbReference>
<evidence type="ECO:0000313" key="3">
    <source>
        <dbReference type="Proteomes" id="UP000606786"/>
    </source>
</evidence>
<gene>
    <name evidence="2" type="ORF">CCAP1982_LOCUS5908</name>
</gene>
<sequence>MSALVGQRRQANYECRNSSVVFPASTQKTVSDGYNTCLLQSQTNVQRPETCKNLHVQYVLDVDYCGLQIATEGPLAARILVVVALLLLAPLRVNNTSPFVYKFLDVHRHCFVFLSGSLVASGFICYALSGSIDDAHLYSGVYSWYSFGMPRGNSNASAYYCCPVTSGR</sequence>
<dbReference type="Proteomes" id="UP000606786">
    <property type="component" value="Unassembled WGS sequence"/>
</dbReference>
<keyword evidence="1" id="KW-0812">Transmembrane</keyword>
<evidence type="ECO:0000313" key="2">
    <source>
        <dbReference type="EMBL" id="CAD6997275.1"/>
    </source>
</evidence>
<keyword evidence="3" id="KW-1185">Reference proteome</keyword>
<organism evidence="2 3">
    <name type="scientific">Ceratitis capitata</name>
    <name type="common">Mediterranean fruit fly</name>
    <name type="synonym">Tephritis capitata</name>
    <dbReference type="NCBI Taxonomy" id="7213"/>
    <lineage>
        <taxon>Eukaryota</taxon>
        <taxon>Metazoa</taxon>
        <taxon>Ecdysozoa</taxon>
        <taxon>Arthropoda</taxon>
        <taxon>Hexapoda</taxon>
        <taxon>Insecta</taxon>
        <taxon>Pterygota</taxon>
        <taxon>Neoptera</taxon>
        <taxon>Endopterygota</taxon>
        <taxon>Diptera</taxon>
        <taxon>Brachycera</taxon>
        <taxon>Muscomorpha</taxon>
        <taxon>Tephritoidea</taxon>
        <taxon>Tephritidae</taxon>
        <taxon>Ceratitis</taxon>
        <taxon>Ceratitis</taxon>
    </lineage>
</organism>
<comment type="caution">
    <text evidence="2">The sequence shown here is derived from an EMBL/GenBank/DDBJ whole genome shotgun (WGS) entry which is preliminary data.</text>
</comment>
<evidence type="ECO:0000256" key="1">
    <source>
        <dbReference type="SAM" id="Phobius"/>
    </source>
</evidence>
<reference evidence="2" key="1">
    <citation type="submission" date="2020-11" db="EMBL/GenBank/DDBJ databases">
        <authorList>
            <person name="Whitehead M."/>
        </authorList>
    </citation>
    <scope>NUCLEOTIDE SEQUENCE</scope>
    <source>
        <strain evidence="2">EGII</strain>
    </source>
</reference>
<keyword evidence="1" id="KW-1133">Transmembrane helix</keyword>